<protein>
    <submittedName>
        <fullName evidence="2">Uncharacterized protein</fullName>
    </submittedName>
</protein>
<gene>
    <name evidence="2" type="ORF">NQZ67_13395</name>
</gene>
<evidence type="ECO:0000313" key="2">
    <source>
        <dbReference type="EMBL" id="MCR2804874.1"/>
    </source>
</evidence>
<dbReference type="EMBL" id="JANIPJ010000009">
    <property type="protein sequence ID" value="MCR2804874.1"/>
    <property type="molecule type" value="Genomic_DNA"/>
</dbReference>
<keyword evidence="3" id="KW-1185">Reference proteome</keyword>
<dbReference type="Proteomes" id="UP001141950">
    <property type="component" value="Unassembled WGS sequence"/>
</dbReference>
<evidence type="ECO:0000256" key="1">
    <source>
        <dbReference type="SAM" id="MobiDB-lite"/>
    </source>
</evidence>
<proteinExistence type="predicted"/>
<reference evidence="2" key="1">
    <citation type="submission" date="2022-08" db="EMBL/GenBank/DDBJ databases">
        <title>The genomic sequence of strain Paenibacillus sp. SCIV0701.</title>
        <authorList>
            <person name="Zhao H."/>
        </authorList>
    </citation>
    <scope>NUCLEOTIDE SEQUENCE</scope>
    <source>
        <strain evidence="2">SCIV0701</strain>
    </source>
</reference>
<organism evidence="2 3">
    <name type="scientific">Paenibacillus soyae</name>
    <dbReference type="NCBI Taxonomy" id="2969249"/>
    <lineage>
        <taxon>Bacteria</taxon>
        <taxon>Bacillati</taxon>
        <taxon>Bacillota</taxon>
        <taxon>Bacilli</taxon>
        <taxon>Bacillales</taxon>
        <taxon>Paenibacillaceae</taxon>
        <taxon>Paenibacillus</taxon>
    </lineage>
</organism>
<dbReference type="RefSeq" id="WP_257446372.1">
    <property type="nucleotide sequence ID" value="NZ_JANIPJ010000009.1"/>
</dbReference>
<name>A0A9X2S8X2_9BACL</name>
<feature type="region of interest" description="Disordered" evidence="1">
    <location>
        <begin position="1"/>
        <end position="65"/>
    </location>
</feature>
<accession>A0A9X2S8X2</accession>
<comment type="caution">
    <text evidence="2">The sequence shown here is derived from an EMBL/GenBank/DDBJ whole genome shotgun (WGS) entry which is preliminary data.</text>
</comment>
<evidence type="ECO:0000313" key="3">
    <source>
        <dbReference type="Proteomes" id="UP001141950"/>
    </source>
</evidence>
<sequence>MNQYSQQPVQFQGGRQNFSTQSQFQPSGFVQSSYQGQLSQPSFGRTQQSIVSSPTNNSYGSQNTQYGYQQNSASAYSSFNQPAITNTFISHQPVQSHASSPATAFGNVGPVIARVGYQAGIDNQNQGQYQSQSQFGQQQSYYQPVQSSFAASNTGMGLQNQNQYQAAQGFGMSQVHSSTTSQHPVYEATNAYQQAGPVISQLGYQAGNSNSNFR</sequence>
<dbReference type="AlphaFoldDB" id="A0A9X2S8X2"/>